<keyword evidence="1" id="KW-0472">Membrane</keyword>
<dbReference type="CDD" id="cd06971">
    <property type="entry name" value="PgpA"/>
    <property type="match status" value="1"/>
</dbReference>
<feature type="transmembrane region" description="Helical" evidence="1">
    <location>
        <begin position="16"/>
        <end position="36"/>
    </location>
</feature>
<accession>X0X6N8</accession>
<gene>
    <name evidence="3" type="ORF">S01H1_73711</name>
</gene>
<feature type="transmembrane region" description="Helical" evidence="1">
    <location>
        <begin position="43"/>
        <end position="61"/>
    </location>
</feature>
<dbReference type="SUPFAM" id="SSF101307">
    <property type="entry name" value="YutG-like"/>
    <property type="match status" value="1"/>
</dbReference>
<dbReference type="InterPro" id="IPR026037">
    <property type="entry name" value="PgpA"/>
</dbReference>
<keyword evidence="1" id="KW-0812">Transmembrane</keyword>
<evidence type="ECO:0000313" key="3">
    <source>
        <dbReference type="EMBL" id="GAG31042.1"/>
    </source>
</evidence>
<dbReference type="InterPro" id="IPR007686">
    <property type="entry name" value="YutG/PgpA"/>
</dbReference>
<dbReference type="InterPro" id="IPR036681">
    <property type="entry name" value="PgpA-like_sf"/>
</dbReference>
<dbReference type="GO" id="GO:0006629">
    <property type="term" value="P:lipid metabolic process"/>
    <property type="evidence" value="ECO:0007669"/>
    <property type="project" value="InterPro"/>
</dbReference>
<dbReference type="AlphaFoldDB" id="X0X6N8"/>
<comment type="caution">
    <text evidence="3">The sequence shown here is derived from an EMBL/GenBank/DDBJ whole genome shotgun (WGS) entry which is preliminary data.</text>
</comment>
<evidence type="ECO:0000259" key="2">
    <source>
        <dbReference type="Pfam" id="PF04608"/>
    </source>
</evidence>
<feature type="transmembrane region" description="Helical" evidence="1">
    <location>
        <begin position="126"/>
        <end position="150"/>
    </location>
</feature>
<feature type="domain" description="YutG/PgpA" evidence="2">
    <location>
        <begin position="8"/>
        <end position="146"/>
    </location>
</feature>
<feature type="transmembrane region" description="Helical" evidence="1">
    <location>
        <begin position="81"/>
        <end position="105"/>
    </location>
</feature>
<dbReference type="EMBL" id="BARS01049262">
    <property type="protein sequence ID" value="GAG31042.1"/>
    <property type="molecule type" value="Genomic_DNA"/>
</dbReference>
<name>X0X6N8_9ZZZZ</name>
<evidence type="ECO:0000256" key="1">
    <source>
        <dbReference type="SAM" id="Phobius"/>
    </source>
</evidence>
<reference evidence="3" key="1">
    <citation type="journal article" date="2014" name="Front. Microbiol.">
        <title>High frequency of phylogenetically diverse reductive dehalogenase-homologous genes in deep subseafloor sedimentary metagenomes.</title>
        <authorList>
            <person name="Kawai M."/>
            <person name="Futagami T."/>
            <person name="Toyoda A."/>
            <person name="Takaki Y."/>
            <person name="Nishi S."/>
            <person name="Hori S."/>
            <person name="Arai W."/>
            <person name="Tsubouchi T."/>
            <person name="Morono Y."/>
            <person name="Uchiyama I."/>
            <person name="Ito T."/>
            <person name="Fujiyama A."/>
            <person name="Inagaki F."/>
            <person name="Takami H."/>
        </authorList>
    </citation>
    <scope>NUCLEOTIDE SEQUENCE</scope>
    <source>
        <strain evidence="3">Expedition CK06-06</strain>
    </source>
</reference>
<dbReference type="GO" id="GO:0008962">
    <property type="term" value="F:phosphatidylglycerophosphatase activity"/>
    <property type="evidence" value="ECO:0007669"/>
    <property type="project" value="InterPro"/>
</dbReference>
<sequence length="152" mass="17006">MKTIFTFLGTGFGVGYTPFFPGTAGTLLGVVIYLVLSRIFTHPFSYVVMLVIFSGFGVWICGKCDHHFEKKDSPVIVIDEIGGFLIAMFALPVSFRFIFLGFILFRAFDILKPFKIKRFERLPGGWGIMADDIAAGILANLMLHIARIMLGW</sequence>
<dbReference type="PIRSF" id="PIRSF006162">
    <property type="entry name" value="PgpA"/>
    <property type="match status" value="1"/>
</dbReference>
<dbReference type="PANTHER" id="PTHR36305">
    <property type="entry name" value="PHOSPHATIDYLGLYCEROPHOSPHATASE A"/>
    <property type="match status" value="1"/>
</dbReference>
<dbReference type="Pfam" id="PF04608">
    <property type="entry name" value="PgpA"/>
    <property type="match status" value="1"/>
</dbReference>
<protein>
    <recommendedName>
        <fullName evidence="2">YutG/PgpA domain-containing protein</fullName>
    </recommendedName>
</protein>
<organism evidence="3">
    <name type="scientific">marine sediment metagenome</name>
    <dbReference type="NCBI Taxonomy" id="412755"/>
    <lineage>
        <taxon>unclassified sequences</taxon>
        <taxon>metagenomes</taxon>
        <taxon>ecological metagenomes</taxon>
    </lineage>
</organism>
<proteinExistence type="predicted"/>
<dbReference type="PANTHER" id="PTHR36305:SF1">
    <property type="entry name" value="PHOSPHATIDYLGLYCEROPHOSPHATASE A"/>
    <property type="match status" value="1"/>
</dbReference>
<keyword evidence="1" id="KW-1133">Transmembrane helix</keyword>